<proteinExistence type="predicted"/>
<dbReference type="EMBL" id="JBEZFP010000020">
    <property type="protein sequence ID" value="MEU8133930.1"/>
    <property type="molecule type" value="Genomic_DNA"/>
</dbReference>
<reference evidence="1 2" key="1">
    <citation type="submission" date="2024-06" db="EMBL/GenBank/DDBJ databases">
        <title>The Natural Products Discovery Center: Release of the First 8490 Sequenced Strains for Exploring Actinobacteria Biosynthetic Diversity.</title>
        <authorList>
            <person name="Kalkreuter E."/>
            <person name="Kautsar S.A."/>
            <person name="Yang D."/>
            <person name="Bader C.D."/>
            <person name="Teijaro C.N."/>
            <person name="Fluegel L."/>
            <person name="Davis C.M."/>
            <person name="Simpson J.R."/>
            <person name="Lauterbach L."/>
            <person name="Steele A.D."/>
            <person name="Gui C."/>
            <person name="Meng S."/>
            <person name="Li G."/>
            <person name="Viehrig K."/>
            <person name="Ye F."/>
            <person name="Su P."/>
            <person name="Kiefer A.F."/>
            <person name="Nichols A."/>
            <person name="Cepeda A.J."/>
            <person name="Yan W."/>
            <person name="Fan B."/>
            <person name="Jiang Y."/>
            <person name="Adhikari A."/>
            <person name="Zheng C.-J."/>
            <person name="Schuster L."/>
            <person name="Cowan T.M."/>
            <person name="Smanski M.J."/>
            <person name="Chevrette M.G."/>
            <person name="De Carvalho L.P.S."/>
            <person name="Shen B."/>
        </authorList>
    </citation>
    <scope>NUCLEOTIDE SEQUENCE [LARGE SCALE GENOMIC DNA]</scope>
    <source>
        <strain evidence="1 2">NPDC048946</strain>
    </source>
</reference>
<comment type="caution">
    <text evidence="1">The sequence shown here is derived from an EMBL/GenBank/DDBJ whole genome shotgun (WGS) entry which is preliminary data.</text>
</comment>
<dbReference type="RefSeq" id="WP_358352185.1">
    <property type="nucleotide sequence ID" value="NZ_JBEZFP010000020.1"/>
</dbReference>
<accession>A0ABV3DDX1</accession>
<sequence>MAHPPLVELDSVAPNAIDGRHIRAVTFQKVRMTYIEDVLARHPLAPGSPVLVIGSGRGLLARALAGRGFSVTAADPSQRATDAALAAVDQPTPPVRYLTATADELAAAGDTYALVYVADTLEVSEDLHEVTSAIGALVQSRGVVIYDTVNRTGIAKLVYLGAFQKFPPTRIMPPDRYTSARLRPPSAVTAALASEGFRDQEICGFKPVSGRALVAATLARRRGKLDDEEIARRVDFVLAPSSPPKVTYFGHARKA</sequence>
<dbReference type="Gene3D" id="3.40.50.150">
    <property type="entry name" value="Vaccinia Virus protein VP39"/>
    <property type="match status" value="1"/>
</dbReference>
<dbReference type="GO" id="GO:0008168">
    <property type="term" value="F:methyltransferase activity"/>
    <property type="evidence" value="ECO:0007669"/>
    <property type="project" value="UniProtKB-KW"/>
</dbReference>
<keyword evidence="1" id="KW-0489">Methyltransferase</keyword>
<evidence type="ECO:0000313" key="2">
    <source>
        <dbReference type="Proteomes" id="UP001551482"/>
    </source>
</evidence>
<keyword evidence="1" id="KW-0808">Transferase</keyword>
<dbReference type="Pfam" id="PF13489">
    <property type="entry name" value="Methyltransf_23"/>
    <property type="match status" value="1"/>
</dbReference>
<dbReference type="GO" id="GO:0032259">
    <property type="term" value="P:methylation"/>
    <property type="evidence" value="ECO:0007669"/>
    <property type="project" value="UniProtKB-KW"/>
</dbReference>
<organism evidence="1 2">
    <name type="scientific">Streptodolium elevatio</name>
    <dbReference type="NCBI Taxonomy" id="3157996"/>
    <lineage>
        <taxon>Bacteria</taxon>
        <taxon>Bacillati</taxon>
        <taxon>Actinomycetota</taxon>
        <taxon>Actinomycetes</taxon>
        <taxon>Kitasatosporales</taxon>
        <taxon>Streptomycetaceae</taxon>
        <taxon>Streptodolium</taxon>
    </lineage>
</organism>
<evidence type="ECO:0000313" key="1">
    <source>
        <dbReference type="EMBL" id="MEU8133930.1"/>
    </source>
</evidence>
<dbReference type="InterPro" id="IPR029063">
    <property type="entry name" value="SAM-dependent_MTases_sf"/>
</dbReference>
<name>A0ABV3DDX1_9ACTN</name>
<dbReference type="Proteomes" id="UP001551482">
    <property type="component" value="Unassembled WGS sequence"/>
</dbReference>
<protein>
    <submittedName>
        <fullName evidence="1">Methyltransferase domain-containing protein</fullName>
    </submittedName>
</protein>
<dbReference type="SUPFAM" id="SSF53335">
    <property type="entry name" value="S-adenosyl-L-methionine-dependent methyltransferases"/>
    <property type="match status" value="1"/>
</dbReference>
<gene>
    <name evidence="1" type="ORF">AB0C36_10505</name>
</gene>
<keyword evidence="2" id="KW-1185">Reference proteome</keyword>